<dbReference type="InterPro" id="IPR008928">
    <property type="entry name" value="6-hairpin_glycosidase_sf"/>
</dbReference>
<reference evidence="4 5" key="1">
    <citation type="submission" date="2016-10" db="EMBL/GenBank/DDBJ databases">
        <authorList>
            <person name="de Groot N.N."/>
        </authorList>
    </citation>
    <scope>NUCLEOTIDE SEQUENCE [LARGE SCALE GENOMIC DNA]</scope>
    <source>
        <strain evidence="4 5">DSM 21800</strain>
    </source>
</reference>
<feature type="domain" description="Glycosyl-hydrolase family 116 N-terminal" evidence="3">
    <location>
        <begin position="106"/>
        <end position="287"/>
    </location>
</feature>
<dbReference type="PANTHER" id="PTHR12654:SF0">
    <property type="entry name" value="NON-LYSOSOMAL GLUCOSYLCERAMIDASE"/>
    <property type="match status" value="1"/>
</dbReference>
<accession>A0A1H1Q9Y9</accession>
<dbReference type="Proteomes" id="UP000199103">
    <property type="component" value="Chromosome I"/>
</dbReference>
<organism evidence="4 5">
    <name type="scientific">Microlunatus soli</name>
    <dbReference type="NCBI Taxonomy" id="630515"/>
    <lineage>
        <taxon>Bacteria</taxon>
        <taxon>Bacillati</taxon>
        <taxon>Actinomycetota</taxon>
        <taxon>Actinomycetes</taxon>
        <taxon>Propionibacteriales</taxon>
        <taxon>Propionibacteriaceae</taxon>
        <taxon>Microlunatus</taxon>
    </lineage>
</organism>
<evidence type="ECO:0000256" key="1">
    <source>
        <dbReference type="SAM" id="MobiDB-lite"/>
    </source>
</evidence>
<dbReference type="InterPro" id="IPR024462">
    <property type="entry name" value="GH116_N"/>
</dbReference>
<dbReference type="InterPro" id="IPR006311">
    <property type="entry name" value="TAT_signal"/>
</dbReference>
<dbReference type="InterPro" id="IPR052566">
    <property type="entry name" value="Non-lysos_glucosylceramidase"/>
</dbReference>
<dbReference type="GO" id="GO:0005975">
    <property type="term" value="P:carbohydrate metabolic process"/>
    <property type="evidence" value="ECO:0007669"/>
    <property type="project" value="InterPro"/>
</dbReference>
<evidence type="ECO:0000259" key="2">
    <source>
        <dbReference type="Pfam" id="PF04685"/>
    </source>
</evidence>
<evidence type="ECO:0000259" key="3">
    <source>
        <dbReference type="Pfam" id="PF12215"/>
    </source>
</evidence>
<dbReference type="PROSITE" id="PS51318">
    <property type="entry name" value="TAT"/>
    <property type="match status" value="1"/>
</dbReference>
<protein>
    <submittedName>
        <fullName evidence="4">Beta-Glucocerebrosidase 2 N terminal</fullName>
    </submittedName>
</protein>
<evidence type="ECO:0000313" key="4">
    <source>
        <dbReference type="EMBL" id="SDS20123.1"/>
    </source>
</evidence>
<dbReference type="InterPro" id="IPR006775">
    <property type="entry name" value="GH116_catalytic"/>
</dbReference>
<evidence type="ECO:0000313" key="5">
    <source>
        <dbReference type="Proteomes" id="UP000199103"/>
    </source>
</evidence>
<gene>
    <name evidence="4" type="ORF">SAMN04489812_1189</name>
</gene>
<dbReference type="InterPro" id="IPR012341">
    <property type="entry name" value="6hp_glycosidase-like_sf"/>
</dbReference>
<dbReference type="GO" id="GO:0004553">
    <property type="term" value="F:hydrolase activity, hydrolyzing O-glycosyl compounds"/>
    <property type="evidence" value="ECO:0007669"/>
    <property type="project" value="InterPro"/>
</dbReference>
<dbReference type="SUPFAM" id="SSF48208">
    <property type="entry name" value="Six-hairpin glycosidases"/>
    <property type="match status" value="1"/>
</dbReference>
<feature type="domain" description="Glycosyl-hydrolase family 116 catalytic region" evidence="2">
    <location>
        <begin position="838"/>
        <end position="1120"/>
    </location>
</feature>
<dbReference type="Pfam" id="PF12215">
    <property type="entry name" value="Glyco_hydr_116N"/>
    <property type="match status" value="1"/>
</dbReference>
<dbReference type="EMBL" id="LT629772">
    <property type="protein sequence ID" value="SDS20123.1"/>
    <property type="molecule type" value="Genomic_DNA"/>
</dbReference>
<name>A0A1H1Q9Y9_9ACTN</name>
<dbReference type="Pfam" id="PF04685">
    <property type="entry name" value="DUF608"/>
    <property type="match status" value="1"/>
</dbReference>
<feature type="compositionally biased region" description="Basic and acidic residues" evidence="1">
    <location>
        <begin position="1203"/>
        <end position="1214"/>
    </location>
</feature>
<keyword evidence="5" id="KW-1185">Reference proteome</keyword>
<dbReference type="OrthoDB" id="9807660at2"/>
<dbReference type="AlphaFoldDB" id="A0A1H1Q9Y9"/>
<proteinExistence type="predicted"/>
<feature type="region of interest" description="Disordered" evidence="1">
    <location>
        <begin position="1203"/>
        <end position="1225"/>
    </location>
</feature>
<dbReference type="RefSeq" id="WP_091521339.1">
    <property type="nucleotide sequence ID" value="NZ_LT629772.1"/>
</dbReference>
<dbReference type="STRING" id="630515.SAMN04489812_1189"/>
<dbReference type="PANTHER" id="PTHR12654">
    <property type="entry name" value="BILE ACID BETA-GLUCOSIDASE-RELATED"/>
    <property type="match status" value="1"/>
</dbReference>
<sequence>MEQRRSQLTIAEVTGSDSGSVTCCSSDPTCCSPASEAGPQDTAAPTIGRRGFLGLSAVAAAGAGLLLPADAVAVSPDKGIDPDQLRALRRGGEPTRYRGEALTRIGMPVGGATCGQVYLSGDGRLWLWDVLHPDAPDYGGTDWTGVHYTDPIDLDAPFRTGFAIRITDADGGRSVPLDGIGFDQTSFVGRYPVGEIALRSSTLPISVDLQSFSPFIPGDLDSSSLPVTIMEYTLHNDSGRPVHCRIAGLAENPVCLRSRTSQPVTLAADTMHSGGVDGVQFTATPEPVDDPLPGDVIFEDWSGEDFAGWTVSGTAFGDGPVDISDLPASMLRFGPLGSTGDRLVSSYPAHSDAATGSLTSAPFTIEHETISTRIGGGRRGVSIAVLIDDHPVATASGWSTEPLRPVLLDVSGHRGKTARIKISDDNDVAWGHLTVDRILFTDRPAPEPDRVLADWESGNYDGWTSTGDAFGAGPVPRSPLPDYFPAPDAMNTEGNFFVSSHDFRNHDDAGAADKVTGTLIGEPFTIDRRYLAAQIGGGADANTVGLRLVVDDTVVARLAGSNDEAFTPLAVDVSAYHGSTGHLEIVDDNSGGWGHVNVDAIWLTDLPLRIIEADQLTDNGSFAIGVINPGRELDVRVTPSAERWQQIDDQLDPRPGDTDGGRQAGVLTVDVSLPPHGSRTVRFAYGWRFPTPNRRLFGFLEDFDQLSHHYAARFDDAAAALDRLATDWDRLTDTTRTFVRTWYQDSTLPQWLLERTLAPASTVATETAQRFSNGRFYAWEGTYCCAGTCTHVWNYAQSIGYLFGELERDARSRTDFGSAFHPDGSIDYRGEADRRVAHDGQCGNILRTYREHQLTSDNDFLTPIWPRVKKAMQYLIAFDRSATEGTEGILEGAQYNTLDATWYGEIPWISGLYVAALRACAEMADDMADADFADGCRRLADSGSAYLHDHLWNDRYRYFEQRVDPDHADAINSNRGCYLDQMFGQTYAHQLGLPRVFERSRSLTALKSLYRNNFMSDPPSYAETSGIPGGRAFAEQRDSGTLVCTWPYGGADTAPGSGEPYAIGYFNEVWTGMEYQFASHLLSEGMVDEGLIVLHAIHERYRAEYRNPYNEIECSDHYARAMMAHSAYLAAIGFGYHGSRGELSFDPKINPDDFRAAFTVADGWGTFSQRDNNDYRASITIRHGRLIGLRRLTLRPAAIEGGRRAQVRDAEGRPVRSTSRTTDDSRLQISLARPVTLQAGETLKINYRS</sequence>
<dbReference type="Gene3D" id="1.50.10.10">
    <property type="match status" value="1"/>
</dbReference>